<gene>
    <name evidence="13" type="ORF">QE109_14800</name>
</gene>
<sequence length="265" mass="30138">MNFFDVYFLVLTFILGTVIGSFLNVCIYRIPAGMSIVKPRSRCGNCGHTLSGSELVPIISWLFLRGRCKKCHSKISVRYTIVELLVGIIFLLTYLKFELSLLTLIFWLFFSIMTVVFFIDLDHKIIPNKVVIFGLISSVFPVLYHLLWTYPIYQSSEKLAPLYGVLVPTVLMFLFLFGSLLILKKSGLGMGDVKIYTVIGLFIGWKLSLLSIWIAFFLGGIFGLIWIFAFKKSSKDYIPFAPFIVIGTFVSVFYGVSILAFLYKQ</sequence>
<dbReference type="RefSeq" id="WP_281095321.1">
    <property type="nucleotide sequence ID" value="NZ_JARYZI010000012.1"/>
</dbReference>
<accession>A0ABT6NG65</accession>
<comment type="caution">
    <text evidence="13">The sequence shown here is derived from an EMBL/GenBank/DDBJ whole genome shotgun (WGS) entry which is preliminary data.</text>
</comment>
<feature type="transmembrane region" description="Helical" evidence="10">
    <location>
        <begin position="240"/>
        <end position="263"/>
    </location>
</feature>
<keyword evidence="5 9" id="KW-0812">Transmembrane</keyword>
<dbReference type="InterPro" id="IPR010627">
    <property type="entry name" value="Prepilin_pept_A24_N"/>
</dbReference>
<evidence type="ECO:0000256" key="3">
    <source>
        <dbReference type="ARBA" id="ARBA00022475"/>
    </source>
</evidence>
<dbReference type="Pfam" id="PF01478">
    <property type="entry name" value="Peptidase_A24"/>
    <property type="match status" value="1"/>
</dbReference>
<evidence type="ECO:0000256" key="10">
    <source>
        <dbReference type="SAM" id="Phobius"/>
    </source>
</evidence>
<proteinExistence type="inferred from homology"/>
<feature type="transmembrane region" description="Helical" evidence="10">
    <location>
        <begin position="131"/>
        <end position="150"/>
    </location>
</feature>
<dbReference type="Proteomes" id="UP001158045">
    <property type="component" value="Unassembled WGS sequence"/>
</dbReference>
<feature type="transmembrane region" description="Helical" evidence="10">
    <location>
        <begin position="195"/>
        <end position="228"/>
    </location>
</feature>
<organism evidence="13 14">
    <name type="scientific">Fusibacter bizertensis</name>
    <dbReference type="NCBI Taxonomy" id="1488331"/>
    <lineage>
        <taxon>Bacteria</taxon>
        <taxon>Bacillati</taxon>
        <taxon>Bacillota</taxon>
        <taxon>Clostridia</taxon>
        <taxon>Eubacteriales</taxon>
        <taxon>Eubacteriales Family XII. Incertae Sedis</taxon>
        <taxon>Fusibacter</taxon>
    </lineage>
</organism>
<keyword evidence="7 10" id="KW-0472">Membrane</keyword>
<keyword evidence="6 10" id="KW-1133">Transmembrane helix</keyword>
<dbReference type="PANTHER" id="PTHR30487">
    <property type="entry name" value="TYPE 4 PREPILIN-LIKE PROTEINS LEADER PEPTIDE-PROCESSING ENZYME"/>
    <property type="match status" value="1"/>
</dbReference>
<protein>
    <recommendedName>
        <fullName evidence="9">Prepilin leader peptidase/N-methyltransferase</fullName>
        <ecNumber evidence="9">2.1.1.-</ecNumber>
        <ecNumber evidence="9">3.4.23.43</ecNumber>
    </recommendedName>
</protein>
<keyword evidence="14" id="KW-1185">Reference proteome</keyword>
<keyword evidence="9" id="KW-0645">Protease</keyword>
<dbReference type="InterPro" id="IPR014032">
    <property type="entry name" value="Peptidase_A24A_bac"/>
</dbReference>
<evidence type="ECO:0000256" key="1">
    <source>
        <dbReference type="ARBA" id="ARBA00004429"/>
    </source>
</evidence>
<dbReference type="PANTHER" id="PTHR30487:SF0">
    <property type="entry name" value="PREPILIN LEADER PEPTIDASE_N-METHYLTRANSFERASE-RELATED"/>
    <property type="match status" value="1"/>
</dbReference>
<feature type="domain" description="Prepilin peptidase A24 N-terminal" evidence="12">
    <location>
        <begin position="14"/>
        <end position="97"/>
    </location>
</feature>
<keyword evidence="9" id="KW-0808">Transferase</keyword>
<keyword evidence="3" id="KW-1003">Cell membrane</keyword>
<dbReference type="EC" id="3.4.23.43" evidence="9"/>
<reference evidence="13 14" key="1">
    <citation type="submission" date="2023-04" db="EMBL/GenBank/DDBJ databases">
        <title>Fusibacter bizertensis strain WBS, isolated from littoral bottom sediments of the Arctic seas - biochemical and genomic analysis.</title>
        <authorList>
            <person name="Brioukhanov A.L."/>
        </authorList>
    </citation>
    <scope>NUCLEOTIDE SEQUENCE [LARGE SCALE GENOMIC DNA]</scope>
    <source>
        <strain evidence="13 14">WBS</strain>
    </source>
</reference>
<keyword evidence="9" id="KW-0511">Multifunctional enzyme</keyword>
<evidence type="ECO:0000256" key="2">
    <source>
        <dbReference type="ARBA" id="ARBA00005801"/>
    </source>
</evidence>
<evidence type="ECO:0000259" key="12">
    <source>
        <dbReference type="Pfam" id="PF06750"/>
    </source>
</evidence>
<feature type="transmembrane region" description="Helical" evidence="10">
    <location>
        <begin position="6"/>
        <end position="30"/>
    </location>
</feature>
<dbReference type="InterPro" id="IPR050882">
    <property type="entry name" value="Prepilin_peptidase/N-MTase"/>
</dbReference>
<keyword evidence="9" id="KW-0378">Hydrolase</keyword>
<dbReference type="Gene3D" id="1.20.120.1220">
    <property type="match status" value="1"/>
</dbReference>
<evidence type="ECO:0000256" key="8">
    <source>
        <dbReference type="RuleBase" id="RU003793"/>
    </source>
</evidence>
<evidence type="ECO:0000256" key="6">
    <source>
        <dbReference type="ARBA" id="ARBA00022989"/>
    </source>
</evidence>
<evidence type="ECO:0000313" key="13">
    <source>
        <dbReference type="EMBL" id="MDH8679425.1"/>
    </source>
</evidence>
<name>A0ABT6NG65_9FIRM</name>
<evidence type="ECO:0000256" key="7">
    <source>
        <dbReference type="ARBA" id="ARBA00023136"/>
    </source>
</evidence>
<evidence type="ECO:0000256" key="4">
    <source>
        <dbReference type="ARBA" id="ARBA00022519"/>
    </source>
</evidence>
<comment type="function">
    <text evidence="9">Plays an essential role in type IV pili and type II pseudopili formation by proteolytically removing the leader sequence from substrate proteins and subsequently monomethylating the alpha-amino group of the newly exposed N-terminal phenylalanine.</text>
</comment>
<comment type="catalytic activity">
    <reaction evidence="9">
        <text>Typically cleaves a -Gly-|-Phe- bond to release an N-terminal, basic peptide of 5-8 residues from type IV prepilin, and then N-methylates the new N-terminal amino group, the methyl donor being S-adenosyl-L-methionine.</text>
        <dbReference type="EC" id="3.4.23.43"/>
    </reaction>
</comment>
<feature type="transmembrane region" description="Helical" evidence="10">
    <location>
        <begin position="162"/>
        <end position="183"/>
    </location>
</feature>
<keyword evidence="9" id="KW-0489">Methyltransferase</keyword>
<comment type="subcellular location">
    <subcellularLocation>
        <location evidence="1">Cell inner membrane</location>
        <topology evidence="1">Multi-pass membrane protein</topology>
    </subcellularLocation>
    <subcellularLocation>
        <location evidence="9">Cell membrane</location>
        <topology evidence="9">Multi-pass membrane protein</topology>
    </subcellularLocation>
</comment>
<evidence type="ECO:0000256" key="9">
    <source>
        <dbReference type="RuleBase" id="RU003794"/>
    </source>
</evidence>
<comment type="similarity">
    <text evidence="2 8">Belongs to the peptidase A24 family.</text>
</comment>
<feature type="transmembrane region" description="Helical" evidence="10">
    <location>
        <begin position="101"/>
        <end position="119"/>
    </location>
</feature>
<evidence type="ECO:0000313" key="14">
    <source>
        <dbReference type="Proteomes" id="UP001158045"/>
    </source>
</evidence>
<dbReference type="EMBL" id="JARYZI010000012">
    <property type="protein sequence ID" value="MDH8679425.1"/>
    <property type="molecule type" value="Genomic_DNA"/>
</dbReference>
<evidence type="ECO:0000256" key="5">
    <source>
        <dbReference type="ARBA" id="ARBA00022692"/>
    </source>
</evidence>
<dbReference type="PRINTS" id="PR00864">
    <property type="entry name" value="PREPILNPTASE"/>
</dbReference>
<evidence type="ECO:0000259" key="11">
    <source>
        <dbReference type="Pfam" id="PF01478"/>
    </source>
</evidence>
<keyword evidence="4" id="KW-0997">Cell inner membrane</keyword>
<dbReference type="InterPro" id="IPR000045">
    <property type="entry name" value="Prepilin_IV_endopep_pep"/>
</dbReference>
<feature type="transmembrane region" description="Helical" evidence="10">
    <location>
        <begin position="75"/>
        <end position="95"/>
    </location>
</feature>
<feature type="domain" description="Prepilin type IV endopeptidase peptidase" evidence="11">
    <location>
        <begin position="107"/>
        <end position="224"/>
    </location>
</feature>
<dbReference type="EC" id="2.1.1.-" evidence="9"/>
<dbReference type="Pfam" id="PF06750">
    <property type="entry name" value="A24_N_bact"/>
    <property type="match status" value="1"/>
</dbReference>